<organism evidence="1 2">
    <name type="scientific">Anopheles quadriannulatus</name>
    <name type="common">Mosquito</name>
    <dbReference type="NCBI Taxonomy" id="34691"/>
    <lineage>
        <taxon>Eukaryota</taxon>
        <taxon>Metazoa</taxon>
        <taxon>Ecdysozoa</taxon>
        <taxon>Arthropoda</taxon>
        <taxon>Hexapoda</taxon>
        <taxon>Insecta</taxon>
        <taxon>Pterygota</taxon>
        <taxon>Neoptera</taxon>
        <taxon>Endopterygota</taxon>
        <taxon>Diptera</taxon>
        <taxon>Nematocera</taxon>
        <taxon>Culicoidea</taxon>
        <taxon>Culicidae</taxon>
        <taxon>Anophelinae</taxon>
        <taxon>Anopheles</taxon>
    </lineage>
</organism>
<dbReference type="AlphaFoldDB" id="A0A182XS75"/>
<keyword evidence="2" id="KW-1185">Reference proteome</keyword>
<name>A0A182XS75_ANOQN</name>
<reference evidence="1" key="1">
    <citation type="submission" date="2020-05" db="UniProtKB">
        <authorList>
            <consortium name="EnsemblMetazoa"/>
        </authorList>
    </citation>
    <scope>IDENTIFICATION</scope>
    <source>
        <strain evidence="1">SANGQUA</strain>
    </source>
</reference>
<dbReference type="VEuPathDB" id="VectorBase:AQUA014689"/>
<proteinExistence type="predicted"/>
<evidence type="ECO:0000313" key="1">
    <source>
        <dbReference type="EnsemblMetazoa" id="AQUA014689-PA"/>
    </source>
</evidence>
<evidence type="ECO:0000313" key="2">
    <source>
        <dbReference type="Proteomes" id="UP000076407"/>
    </source>
</evidence>
<dbReference type="EnsemblMetazoa" id="AQUA014689-RA">
    <property type="protein sequence ID" value="AQUA014689-PA"/>
    <property type="gene ID" value="AQUA014689"/>
</dbReference>
<sequence length="100" mass="10833">MVVGETIVFRVRNQLNSSSVTGPPYPQGFAHVRSLGVSQCVRECACARTVCLRVDKRIVVPRIFISTKPPPARRSSKKGYTRAAAAAPTASYACAFTCED</sequence>
<dbReference type="Proteomes" id="UP000076407">
    <property type="component" value="Unassembled WGS sequence"/>
</dbReference>
<accession>A0A182XS75</accession>
<protein>
    <submittedName>
        <fullName evidence="1">Uncharacterized protein</fullName>
    </submittedName>
</protein>